<dbReference type="Proteomes" id="UP000075884">
    <property type="component" value="Unassembled WGS sequence"/>
</dbReference>
<reference evidence="2" key="2">
    <citation type="submission" date="2020-05" db="UniProtKB">
        <authorList>
            <consortium name="EnsemblMetazoa"/>
        </authorList>
    </citation>
    <scope>IDENTIFICATION</scope>
    <source>
        <strain evidence="2">WRAIR2</strain>
    </source>
</reference>
<evidence type="ECO:0000313" key="2">
    <source>
        <dbReference type="EnsemblMetazoa" id="ADIR014472-PA"/>
    </source>
</evidence>
<accession>A0A182NX82</accession>
<dbReference type="VEuPathDB" id="VectorBase:ADIR014472"/>
<dbReference type="AlphaFoldDB" id="A0A182NX82"/>
<dbReference type="EnsemblMetazoa" id="ADIR014472-RA">
    <property type="protein sequence ID" value="ADIR014472-PA"/>
    <property type="gene ID" value="ADIR014472"/>
</dbReference>
<name>A0A182NX82_9DIPT</name>
<keyword evidence="3" id="KW-1185">Reference proteome</keyword>
<reference evidence="3" key="1">
    <citation type="submission" date="2013-03" db="EMBL/GenBank/DDBJ databases">
        <title>The Genome Sequence of Anopheles dirus WRAIR2.</title>
        <authorList>
            <consortium name="The Broad Institute Genomics Platform"/>
            <person name="Neafsey D.E."/>
            <person name="Walton C."/>
            <person name="Walker B."/>
            <person name="Young S.K."/>
            <person name="Zeng Q."/>
            <person name="Gargeya S."/>
            <person name="Fitzgerald M."/>
            <person name="Haas B."/>
            <person name="Abouelleil A."/>
            <person name="Allen A.W."/>
            <person name="Alvarado L."/>
            <person name="Arachchi H.M."/>
            <person name="Berlin A.M."/>
            <person name="Chapman S.B."/>
            <person name="Gainer-Dewar J."/>
            <person name="Goldberg J."/>
            <person name="Griggs A."/>
            <person name="Gujja S."/>
            <person name="Hansen M."/>
            <person name="Howarth C."/>
            <person name="Imamovic A."/>
            <person name="Ireland A."/>
            <person name="Larimer J."/>
            <person name="McCowan C."/>
            <person name="Murphy C."/>
            <person name="Pearson M."/>
            <person name="Poon T.W."/>
            <person name="Priest M."/>
            <person name="Roberts A."/>
            <person name="Saif S."/>
            <person name="Shea T."/>
            <person name="Sisk P."/>
            <person name="Sykes S."/>
            <person name="Wortman J."/>
            <person name="Nusbaum C."/>
            <person name="Birren B."/>
        </authorList>
    </citation>
    <scope>NUCLEOTIDE SEQUENCE [LARGE SCALE GENOMIC DNA]</scope>
    <source>
        <strain evidence="3">WRAIR2</strain>
    </source>
</reference>
<feature type="region of interest" description="Disordered" evidence="1">
    <location>
        <begin position="1"/>
        <end position="21"/>
    </location>
</feature>
<evidence type="ECO:0000313" key="3">
    <source>
        <dbReference type="Proteomes" id="UP000075884"/>
    </source>
</evidence>
<evidence type="ECO:0000256" key="1">
    <source>
        <dbReference type="SAM" id="MobiDB-lite"/>
    </source>
</evidence>
<organism evidence="2 3">
    <name type="scientific">Anopheles dirus</name>
    <dbReference type="NCBI Taxonomy" id="7168"/>
    <lineage>
        <taxon>Eukaryota</taxon>
        <taxon>Metazoa</taxon>
        <taxon>Ecdysozoa</taxon>
        <taxon>Arthropoda</taxon>
        <taxon>Hexapoda</taxon>
        <taxon>Insecta</taxon>
        <taxon>Pterygota</taxon>
        <taxon>Neoptera</taxon>
        <taxon>Endopterygota</taxon>
        <taxon>Diptera</taxon>
        <taxon>Nematocera</taxon>
        <taxon>Culicoidea</taxon>
        <taxon>Culicidae</taxon>
        <taxon>Anophelinae</taxon>
        <taxon>Anopheles</taxon>
    </lineage>
</organism>
<protein>
    <submittedName>
        <fullName evidence="2">Uncharacterized protein</fullName>
    </submittedName>
</protein>
<sequence>MIQVSYRNGTYLSNTRGKTSE</sequence>
<proteinExistence type="predicted"/>